<protein>
    <submittedName>
        <fullName evidence="1">Uncharacterized protein</fullName>
    </submittedName>
</protein>
<proteinExistence type="predicted"/>
<name>A0A7X1B4I1_9BACT</name>
<sequence length="412" mass="46388">MSEYQAYYFGRAEGPLSGADLDAVEQLSSHIRVGAHSAFVDYHYGDFKHDPVQVLERWFDVLIYHANWGSQTLAFRFDADRVNVKRLAAYAVGDLLTIRETGDVIVLAQFDENYGDFGYYDISEDSDRFYAPFIELYHALLGGDERALCLLALQARYLSSSDGPLPLPCGLGDLGREHEALIEFIDLRKDLVEAAAQLNPTPATPLSTPPTSDPYAKYLPKLGTGPARCYLERLLVEDPHTVRSDLIRELKGFSPKRTGPGMTEPTIEATFSSIDRSAEKLSATRRQKEADEQAARRCAYFERLEYESQAMWDKVPELIERKQAKAYDQAAEILYALKCLAIEKGELSAFHPRAAALINNYPTLRGMRSRMETAGVLPDDDRPKPIKKATEQKCWQESHPPESFFDFGLLQA</sequence>
<comment type="caution">
    <text evidence="1">The sequence shown here is derived from an EMBL/GenBank/DDBJ whole genome shotgun (WGS) entry which is preliminary data.</text>
</comment>
<dbReference type="RefSeq" id="WP_185694861.1">
    <property type="nucleotide sequence ID" value="NZ_JACHVA010000140.1"/>
</dbReference>
<dbReference type="AlphaFoldDB" id="A0A7X1B4I1"/>
<keyword evidence="2" id="KW-1185">Reference proteome</keyword>
<evidence type="ECO:0000313" key="2">
    <source>
        <dbReference type="Proteomes" id="UP000525652"/>
    </source>
</evidence>
<gene>
    <name evidence="1" type="ORF">H5P30_20890</name>
</gene>
<dbReference type="Proteomes" id="UP000525652">
    <property type="component" value="Unassembled WGS sequence"/>
</dbReference>
<dbReference type="EMBL" id="JACHVA010000140">
    <property type="protein sequence ID" value="MBC2604245.1"/>
    <property type="molecule type" value="Genomic_DNA"/>
</dbReference>
<accession>A0A7X1B4I1</accession>
<organism evidence="1 2">
    <name type="scientific">Puniceicoccus vermicola</name>
    <dbReference type="NCBI Taxonomy" id="388746"/>
    <lineage>
        <taxon>Bacteria</taxon>
        <taxon>Pseudomonadati</taxon>
        <taxon>Verrucomicrobiota</taxon>
        <taxon>Opitutia</taxon>
        <taxon>Puniceicoccales</taxon>
        <taxon>Puniceicoccaceae</taxon>
        <taxon>Puniceicoccus</taxon>
    </lineage>
</organism>
<reference evidence="1 2" key="1">
    <citation type="submission" date="2020-07" db="EMBL/GenBank/DDBJ databases">
        <authorList>
            <person name="Feng X."/>
        </authorList>
    </citation>
    <scope>NUCLEOTIDE SEQUENCE [LARGE SCALE GENOMIC DNA]</scope>
    <source>
        <strain evidence="1 2">JCM14086</strain>
    </source>
</reference>
<evidence type="ECO:0000313" key="1">
    <source>
        <dbReference type="EMBL" id="MBC2604245.1"/>
    </source>
</evidence>